<protein>
    <submittedName>
        <fullName evidence="4">Alkanesulfonate monooxygenase SsuD/methylene tetrahydromethanopterin reductase-like flavin-dependent oxidoreductase (Luciferase family)</fullName>
    </submittedName>
</protein>
<comment type="caution">
    <text evidence="4">The sequence shown here is derived from an EMBL/GenBank/DDBJ whole genome shotgun (WGS) entry which is preliminary data.</text>
</comment>
<evidence type="ECO:0000259" key="3">
    <source>
        <dbReference type="Pfam" id="PF00296"/>
    </source>
</evidence>
<feature type="domain" description="Luciferase-like" evidence="3">
    <location>
        <begin position="42"/>
        <end position="352"/>
    </location>
</feature>
<evidence type="ECO:0000313" key="5">
    <source>
        <dbReference type="Proteomes" id="UP000243542"/>
    </source>
</evidence>
<dbReference type="Proteomes" id="UP000243542">
    <property type="component" value="Unassembled WGS sequence"/>
</dbReference>
<keyword evidence="5" id="KW-1185">Reference proteome</keyword>
<dbReference type="SUPFAM" id="SSF51679">
    <property type="entry name" value="Bacterial luciferase-like"/>
    <property type="match status" value="1"/>
</dbReference>
<gene>
    <name evidence="4" type="ORF">ATK36_4334</name>
</gene>
<reference evidence="4 5" key="1">
    <citation type="submission" date="2017-10" db="EMBL/GenBank/DDBJ databases">
        <title>Sequencing the genomes of 1000 actinobacteria strains.</title>
        <authorList>
            <person name="Klenk H.-P."/>
        </authorList>
    </citation>
    <scope>NUCLEOTIDE SEQUENCE [LARGE SCALE GENOMIC DNA]</scope>
    <source>
        <strain evidence="4 5">DSM 46092</strain>
    </source>
</reference>
<name>A0A2A9FFI5_9PSEU</name>
<keyword evidence="2 4" id="KW-0503">Monooxygenase</keyword>
<proteinExistence type="predicted"/>
<dbReference type="EMBL" id="PDJK01000002">
    <property type="protein sequence ID" value="PFG49195.1"/>
    <property type="molecule type" value="Genomic_DNA"/>
</dbReference>
<dbReference type="InterPro" id="IPR050766">
    <property type="entry name" value="Bact_Lucif_Oxidored"/>
</dbReference>
<organism evidence="4 5">
    <name type="scientific">Amycolatopsis sulphurea</name>
    <dbReference type="NCBI Taxonomy" id="76022"/>
    <lineage>
        <taxon>Bacteria</taxon>
        <taxon>Bacillati</taxon>
        <taxon>Actinomycetota</taxon>
        <taxon>Actinomycetes</taxon>
        <taxon>Pseudonocardiales</taxon>
        <taxon>Pseudonocardiaceae</taxon>
        <taxon>Amycolatopsis</taxon>
    </lineage>
</organism>
<dbReference type="Pfam" id="PF00296">
    <property type="entry name" value="Bac_luciferase"/>
    <property type="match status" value="1"/>
</dbReference>
<evidence type="ECO:0000256" key="1">
    <source>
        <dbReference type="ARBA" id="ARBA00023002"/>
    </source>
</evidence>
<evidence type="ECO:0000256" key="2">
    <source>
        <dbReference type="ARBA" id="ARBA00023033"/>
    </source>
</evidence>
<dbReference type="PANTHER" id="PTHR30137:SF8">
    <property type="entry name" value="BLR5498 PROTEIN"/>
    <property type="match status" value="1"/>
</dbReference>
<dbReference type="InterPro" id="IPR036661">
    <property type="entry name" value="Luciferase-like_sf"/>
</dbReference>
<keyword evidence="1" id="KW-0560">Oxidoreductase</keyword>
<dbReference type="GO" id="GO:0005829">
    <property type="term" value="C:cytosol"/>
    <property type="evidence" value="ECO:0007669"/>
    <property type="project" value="TreeGrafter"/>
</dbReference>
<dbReference type="RefSeq" id="WP_098513140.1">
    <property type="nucleotide sequence ID" value="NZ_JBIAKZ010000001.1"/>
</dbReference>
<dbReference type="AlphaFoldDB" id="A0A2A9FFI5"/>
<dbReference type="InterPro" id="IPR011251">
    <property type="entry name" value="Luciferase-like_dom"/>
</dbReference>
<dbReference type="GO" id="GO:0004497">
    <property type="term" value="F:monooxygenase activity"/>
    <property type="evidence" value="ECO:0007669"/>
    <property type="project" value="UniProtKB-KW"/>
</dbReference>
<dbReference type="GO" id="GO:0016705">
    <property type="term" value="F:oxidoreductase activity, acting on paired donors, with incorporation or reduction of molecular oxygen"/>
    <property type="evidence" value="ECO:0007669"/>
    <property type="project" value="InterPro"/>
</dbReference>
<accession>A0A2A9FFI5</accession>
<sequence length="428" mass="47870">MKVTYFQQVPYRDLPDDFAKRYAESVITTPYFEVTSPDKVHSAFREALDEIMHAARAGFDAIAITEHGQSSYDMAPNPNILEAAAAYATEAEGIATGIYPLGRSLGKSREPLRAAEELAMLDAISGGRLIAGFPVGLAYDANVNNGVPPAETRLRFDENIELVLKAWTEHEVFPWNGRFHQHPAVNIWPRPLQQNPHPPVFVTGIGNPRTMEFCLNRGFGFNYFGWFGAKVTGRRIFDRFWDAANRLGKDNNPYQMGFMQTICVADTDAQAEKLFARHAEYFFQKAIGSIPMERLALPGGIDIKGLEFIFRDPGDFGIYAKMRQASFKELVEAGSVICGSPATVRAQISEFAREFRIGNLHAMLQFGSMPHELAKDNISLFGEQVLPHIQQIWTDEGWNHHWWPQVLGGVPHPAGRQASTENEAVTAR</sequence>
<dbReference type="PANTHER" id="PTHR30137">
    <property type="entry name" value="LUCIFERASE-LIKE MONOOXYGENASE"/>
    <property type="match status" value="1"/>
</dbReference>
<dbReference type="Gene3D" id="3.20.20.30">
    <property type="entry name" value="Luciferase-like domain"/>
    <property type="match status" value="1"/>
</dbReference>
<evidence type="ECO:0000313" key="4">
    <source>
        <dbReference type="EMBL" id="PFG49195.1"/>
    </source>
</evidence>